<reference evidence="2" key="1">
    <citation type="submission" date="2019-12" db="UniProtKB">
        <authorList>
            <consortium name="WormBaseParasite"/>
        </authorList>
    </citation>
    <scope>IDENTIFICATION</scope>
</reference>
<dbReference type="AlphaFoldDB" id="A0A5S6Q708"/>
<keyword evidence="1" id="KW-1185">Reference proteome</keyword>
<name>A0A5S6Q708_TRIMR</name>
<proteinExistence type="predicted"/>
<protein>
    <submittedName>
        <fullName evidence="2">Uncharacterized protein</fullName>
    </submittedName>
</protein>
<dbReference type="WBParaSite" id="TMUE_1000002737.1">
    <property type="protein sequence ID" value="TMUE_1000002737.1"/>
    <property type="gene ID" value="WBGene00298453"/>
</dbReference>
<sequence length="193" mass="21295">MSGAAELPSDDHLPTVLQHHLRRFGTSYMSLGRVQVFGFVPTSTALVNLPRQCSYPLRKQFEEVVKMRSGILLIRGPDILSNGKCHFPMPGPFALQGLDGGQAPVKIGATRKGRPLTERPKGGPVVPRLVTGGDFDFRDAQNSAVSLCRTSGNGNAIANKAAFRSGRQGRVCIHQRQWMWWVNLHCKAPPWWP</sequence>
<evidence type="ECO:0000313" key="1">
    <source>
        <dbReference type="Proteomes" id="UP000046395"/>
    </source>
</evidence>
<dbReference type="Proteomes" id="UP000046395">
    <property type="component" value="Unassembled WGS sequence"/>
</dbReference>
<organism evidence="1 2">
    <name type="scientific">Trichuris muris</name>
    <name type="common">Mouse whipworm</name>
    <dbReference type="NCBI Taxonomy" id="70415"/>
    <lineage>
        <taxon>Eukaryota</taxon>
        <taxon>Metazoa</taxon>
        <taxon>Ecdysozoa</taxon>
        <taxon>Nematoda</taxon>
        <taxon>Enoplea</taxon>
        <taxon>Dorylaimia</taxon>
        <taxon>Trichinellida</taxon>
        <taxon>Trichuridae</taxon>
        <taxon>Trichuris</taxon>
    </lineage>
</organism>
<accession>A0A5S6Q708</accession>
<evidence type="ECO:0000313" key="2">
    <source>
        <dbReference type="WBParaSite" id="TMUE_1000002737.1"/>
    </source>
</evidence>